<dbReference type="EMBL" id="GBRH01240148">
    <property type="protein sequence ID" value="JAD57747.1"/>
    <property type="molecule type" value="Transcribed_RNA"/>
</dbReference>
<sequence length="45" mass="4982">MLLLAATRTCLSHPVPQRPSPETAPHLLHLPPLASHHCRCPVRLL</sequence>
<accession>A0A0A9BEM0</accession>
<organism evidence="1">
    <name type="scientific">Arundo donax</name>
    <name type="common">Giant reed</name>
    <name type="synonym">Donax arundinaceus</name>
    <dbReference type="NCBI Taxonomy" id="35708"/>
    <lineage>
        <taxon>Eukaryota</taxon>
        <taxon>Viridiplantae</taxon>
        <taxon>Streptophyta</taxon>
        <taxon>Embryophyta</taxon>
        <taxon>Tracheophyta</taxon>
        <taxon>Spermatophyta</taxon>
        <taxon>Magnoliopsida</taxon>
        <taxon>Liliopsida</taxon>
        <taxon>Poales</taxon>
        <taxon>Poaceae</taxon>
        <taxon>PACMAD clade</taxon>
        <taxon>Arundinoideae</taxon>
        <taxon>Arundineae</taxon>
        <taxon>Arundo</taxon>
    </lineage>
</organism>
<evidence type="ECO:0000313" key="1">
    <source>
        <dbReference type="EMBL" id="JAD57747.1"/>
    </source>
</evidence>
<dbReference type="AlphaFoldDB" id="A0A0A9BEM0"/>
<name>A0A0A9BEM0_ARUDO</name>
<proteinExistence type="predicted"/>
<protein>
    <submittedName>
        <fullName evidence="1">Uncharacterized protein</fullName>
    </submittedName>
</protein>
<reference evidence="1" key="1">
    <citation type="submission" date="2014-09" db="EMBL/GenBank/DDBJ databases">
        <authorList>
            <person name="Magalhaes I.L.F."/>
            <person name="Oliveira U."/>
            <person name="Santos F.R."/>
            <person name="Vidigal T.H.D.A."/>
            <person name="Brescovit A.D."/>
            <person name="Santos A.J."/>
        </authorList>
    </citation>
    <scope>NUCLEOTIDE SEQUENCE</scope>
    <source>
        <tissue evidence="1">Shoot tissue taken approximately 20 cm above the soil surface</tissue>
    </source>
</reference>
<reference evidence="1" key="2">
    <citation type="journal article" date="2015" name="Data Brief">
        <title>Shoot transcriptome of the giant reed, Arundo donax.</title>
        <authorList>
            <person name="Barrero R.A."/>
            <person name="Guerrero F.D."/>
            <person name="Moolhuijzen P."/>
            <person name="Goolsby J.A."/>
            <person name="Tidwell J."/>
            <person name="Bellgard S.E."/>
            <person name="Bellgard M.I."/>
        </authorList>
    </citation>
    <scope>NUCLEOTIDE SEQUENCE</scope>
    <source>
        <tissue evidence="1">Shoot tissue taken approximately 20 cm above the soil surface</tissue>
    </source>
</reference>